<accession>A0A132B5G3</accession>
<evidence type="ECO:0000313" key="2">
    <source>
        <dbReference type="EMBL" id="KUJ07134.1"/>
    </source>
</evidence>
<gene>
    <name evidence="2" type="ORF">LY89DRAFT_766945</name>
</gene>
<comment type="similarity">
    <text evidence="1">Belongs to the fungal fucose-specific lectin family.</text>
</comment>
<keyword evidence="3" id="KW-1185">Reference proteome</keyword>
<protein>
    <submittedName>
        <fullName evidence="2">Fungal fucose-specific lectin</fullName>
    </submittedName>
</protein>
<dbReference type="GO" id="GO:0030246">
    <property type="term" value="F:carbohydrate binding"/>
    <property type="evidence" value="ECO:0007669"/>
    <property type="project" value="UniProtKB-KW"/>
</dbReference>
<evidence type="ECO:0000313" key="3">
    <source>
        <dbReference type="Proteomes" id="UP000070700"/>
    </source>
</evidence>
<organism evidence="2 3">
    <name type="scientific">Mollisia scopiformis</name>
    <name type="common">Conifer needle endophyte fungus</name>
    <name type="synonym">Phialocephala scopiformis</name>
    <dbReference type="NCBI Taxonomy" id="149040"/>
    <lineage>
        <taxon>Eukaryota</taxon>
        <taxon>Fungi</taxon>
        <taxon>Dikarya</taxon>
        <taxon>Ascomycota</taxon>
        <taxon>Pezizomycotina</taxon>
        <taxon>Leotiomycetes</taxon>
        <taxon>Helotiales</taxon>
        <taxon>Mollisiaceae</taxon>
        <taxon>Mollisia</taxon>
    </lineage>
</organism>
<dbReference type="InParanoid" id="A0A132B5G3"/>
<dbReference type="Proteomes" id="UP000070700">
    <property type="component" value="Unassembled WGS sequence"/>
</dbReference>
<proteinExistence type="inferred from homology"/>
<name>A0A132B5G3_MOLSC</name>
<dbReference type="Pfam" id="PF07938">
    <property type="entry name" value="Fungal_lectin"/>
    <property type="match status" value="1"/>
</dbReference>
<reference evidence="2 3" key="1">
    <citation type="submission" date="2015-10" db="EMBL/GenBank/DDBJ databases">
        <title>Full genome of DAOMC 229536 Phialocephala scopiformis, a fungal endophyte of spruce producing the potent anti-insectan compound rugulosin.</title>
        <authorList>
            <consortium name="DOE Joint Genome Institute"/>
            <person name="Walker A.K."/>
            <person name="Frasz S.L."/>
            <person name="Seifert K.A."/>
            <person name="Miller J.D."/>
            <person name="Mondo S.J."/>
            <person name="Labutti K."/>
            <person name="Lipzen A."/>
            <person name="Dockter R."/>
            <person name="Kennedy M."/>
            <person name="Grigoriev I.V."/>
            <person name="Spatafora J.W."/>
        </authorList>
    </citation>
    <scope>NUCLEOTIDE SEQUENCE [LARGE SCALE GENOMIC DNA]</scope>
    <source>
        <strain evidence="2 3">CBS 120377</strain>
    </source>
</reference>
<dbReference type="InterPro" id="IPR012475">
    <property type="entry name" value="Fungal_lectin"/>
</dbReference>
<dbReference type="AlphaFoldDB" id="A0A132B5G3"/>
<keyword evidence="2" id="KW-0430">Lectin</keyword>
<dbReference type="EMBL" id="KQ947441">
    <property type="protein sequence ID" value="KUJ07134.1"/>
    <property type="molecule type" value="Genomic_DNA"/>
</dbReference>
<dbReference type="SUPFAM" id="SSF89372">
    <property type="entry name" value="Fucose-specific lectin"/>
    <property type="match status" value="1"/>
</dbReference>
<dbReference type="GeneID" id="28831465"/>
<dbReference type="RefSeq" id="XP_018061489.1">
    <property type="nucleotide sequence ID" value="XM_018221739.1"/>
</dbReference>
<evidence type="ECO:0000256" key="1">
    <source>
        <dbReference type="ARBA" id="ARBA00009042"/>
    </source>
</evidence>
<dbReference type="Gene3D" id="2.120.10.70">
    <property type="entry name" value="Fucose-specific lectin"/>
    <property type="match status" value="1"/>
</dbReference>
<dbReference type="KEGG" id="psco:LY89DRAFT_766945"/>
<sequence length="302" mass="32092">MSSPAVNQISFRTPLGAVNNGSSIRVYSQAVDSGIRESAYEGVWTGGKNPLVTAKLNSPIAATSVGLTNISVYYLLPDNTLGEQCYDQGKGWYNGALTGAKFPVAAYTSIAACYLPGSGTDARIRVYAQVEDNTIQEFGIDNPNKGWFKMTNLGAALPGAGIATCAYALKNSAISIRTYTQDNNLTLVEHAYDTGKGWFMGSFSVPDAVTRASIAVYAFNTGATSSNVSLRVYYSGKDGLMLEKGFDGLWYQGAFSVPSIPGSAVGCIQARIYRQNGTDVSAVSEWMWTGKWIAGQAALPPA</sequence>
<dbReference type="OrthoDB" id="407298at2759"/>